<dbReference type="RefSeq" id="WP_209818827.1">
    <property type="nucleotide sequence ID" value="NZ_JAVDTL010000006.1"/>
</dbReference>
<keyword evidence="1" id="KW-1133">Transmembrane helix</keyword>
<dbReference type="AlphaFoldDB" id="A0AAJ2BU07"/>
<sequence length="81" mass="8803">MSNHAVENAGIVASKVAAYGGAGSAVVCGLTLNELGVIVGIFVGLTGLILGQIWSWRKDRREAREQELRMRRDFGTNWSEL</sequence>
<dbReference type="InterPro" id="IPR032124">
    <property type="entry name" value="Phage_F116_holin"/>
</dbReference>
<dbReference type="Proteomes" id="UP001253458">
    <property type="component" value="Unassembled WGS sequence"/>
</dbReference>
<evidence type="ECO:0000313" key="2">
    <source>
        <dbReference type="EMBL" id="MDR6768607.1"/>
    </source>
</evidence>
<organism evidence="2 5">
    <name type="scientific">Acidovorax delafieldii</name>
    <name type="common">Pseudomonas delafieldii</name>
    <dbReference type="NCBI Taxonomy" id="47920"/>
    <lineage>
        <taxon>Bacteria</taxon>
        <taxon>Pseudomonadati</taxon>
        <taxon>Pseudomonadota</taxon>
        <taxon>Betaproteobacteria</taxon>
        <taxon>Burkholderiales</taxon>
        <taxon>Comamonadaceae</taxon>
        <taxon>Acidovorax</taxon>
    </lineage>
</organism>
<evidence type="ECO:0000313" key="3">
    <source>
        <dbReference type="EMBL" id="MDR6837322.1"/>
    </source>
</evidence>
<reference evidence="2 4" key="1">
    <citation type="submission" date="2023-07" db="EMBL/GenBank/DDBJ databases">
        <title>Sorghum-associated microbial communities from plants grown in Nebraska, USA.</title>
        <authorList>
            <person name="Schachtman D."/>
        </authorList>
    </citation>
    <scope>NUCLEOTIDE SEQUENCE</scope>
    <source>
        <strain evidence="3 4">BE105</strain>
        <strain evidence="2">BE69</strain>
    </source>
</reference>
<evidence type="ECO:0000313" key="5">
    <source>
        <dbReference type="Proteomes" id="UP001253458"/>
    </source>
</evidence>
<keyword evidence="1" id="KW-0472">Membrane</keyword>
<proteinExistence type="predicted"/>
<evidence type="ECO:0000313" key="4">
    <source>
        <dbReference type="Proteomes" id="UP001249076"/>
    </source>
</evidence>
<protein>
    <submittedName>
        <fullName evidence="2">NAD/NADP transhydrogenase beta subunit</fullName>
    </submittedName>
</protein>
<dbReference type="Proteomes" id="UP001249076">
    <property type="component" value="Unassembled WGS sequence"/>
</dbReference>
<evidence type="ECO:0000256" key="1">
    <source>
        <dbReference type="SAM" id="Phobius"/>
    </source>
</evidence>
<name>A0AAJ2BU07_ACIDE</name>
<dbReference type="Pfam" id="PF16082">
    <property type="entry name" value="Phage_holin_2_4"/>
    <property type="match status" value="1"/>
</dbReference>
<gene>
    <name evidence="2" type="ORF">J2W88_003911</name>
    <name evidence="3" type="ORF">J2W93_002160</name>
</gene>
<comment type="caution">
    <text evidence="2">The sequence shown here is derived from an EMBL/GenBank/DDBJ whole genome shotgun (WGS) entry which is preliminary data.</text>
</comment>
<keyword evidence="4" id="KW-1185">Reference proteome</keyword>
<accession>A0AAJ2BU07</accession>
<feature type="transmembrane region" description="Helical" evidence="1">
    <location>
        <begin position="35"/>
        <end position="56"/>
    </location>
</feature>
<keyword evidence="1" id="KW-0812">Transmembrane</keyword>
<dbReference type="EMBL" id="JAVDTS010000003">
    <property type="protein sequence ID" value="MDR6837322.1"/>
    <property type="molecule type" value="Genomic_DNA"/>
</dbReference>
<dbReference type="EMBL" id="JAVDTL010000006">
    <property type="protein sequence ID" value="MDR6768607.1"/>
    <property type="molecule type" value="Genomic_DNA"/>
</dbReference>